<evidence type="ECO:0000256" key="1">
    <source>
        <dbReference type="SAM" id="Phobius"/>
    </source>
</evidence>
<proteinExistence type="predicted"/>
<keyword evidence="3" id="KW-1185">Reference proteome</keyword>
<gene>
    <name evidence="2" type="ORF">E1757_19025</name>
</gene>
<feature type="transmembrane region" description="Helical" evidence="1">
    <location>
        <begin position="142"/>
        <end position="163"/>
    </location>
</feature>
<reference evidence="2 3" key="1">
    <citation type="submission" date="2019-03" db="EMBL/GenBank/DDBJ databases">
        <title>This is whole genome sequence of Paenibacillus sp MS74 strain.</title>
        <authorList>
            <person name="Trinh H.N."/>
        </authorList>
    </citation>
    <scope>NUCLEOTIDE SEQUENCE [LARGE SCALE GENOMIC DNA]</scope>
    <source>
        <strain evidence="2 3">MS74</strain>
    </source>
</reference>
<keyword evidence="1" id="KW-0812">Transmembrane</keyword>
<dbReference type="PANTHER" id="PTHR36832:SF2">
    <property type="entry name" value="INTEGRAL MEMBRANE PROTEIN"/>
    <property type="match status" value="1"/>
</dbReference>
<dbReference type="Pfam" id="PF06182">
    <property type="entry name" value="ABC2_membrane_6"/>
    <property type="match status" value="1"/>
</dbReference>
<protein>
    <recommendedName>
        <fullName evidence="4">ABC transporter permease</fullName>
    </recommendedName>
</protein>
<feature type="transmembrane region" description="Helical" evidence="1">
    <location>
        <begin position="112"/>
        <end position="130"/>
    </location>
</feature>
<feature type="transmembrane region" description="Helical" evidence="1">
    <location>
        <begin position="58"/>
        <end position="76"/>
    </location>
</feature>
<dbReference type="Proteomes" id="UP000295636">
    <property type="component" value="Unassembled WGS sequence"/>
</dbReference>
<keyword evidence="1" id="KW-0472">Membrane</keyword>
<evidence type="ECO:0008006" key="4">
    <source>
        <dbReference type="Google" id="ProtNLM"/>
    </source>
</evidence>
<dbReference type="EMBL" id="SMRT01000009">
    <property type="protein sequence ID" value="TDF95828.1"/>
    <property type="molecule type" value="Genomic_DNA"/>
</dbReference>
<evidence type="ECO:0000313" key="3">
    <source>
        <dbReference type="Proteomes" id="UP000295636"/>
    </source>
</evidence>
<evidence type="ECO:0000313" key="2">
    <source>
        <dbReference type="EMBL" id="TDF95828.1"/>
    </source>
</evidence>
<keyword evidence="1" id="KW-1133">Transmembrane helix</keyword>
<dbReference type="OrthoDB" id="2959485at2"/>
<comment type="caution">
    <text evidence="2">The sequence shown here is derived from an EMBL/GenBank/DDBJ whole genome shotgun (WGS) entry which is preliminary data.</text>
</comment>
<dbReference type="AlphaFoldDB" id="A0A4R5KLU9"/>
<dbReference type="InterPro" id="IPR010390">
    <property type="entry name" value="ABC-2_transporter-like"/>
</dbReference>
<feature type="transmembrane region" description="Helical" evidence="1">
    <location>
        <begin position="21"/>
        <end position="38"/>
    </location>
</feature>
<name>A0A4R5KLU9_9BACL</name>
<organism evidence="2 3">
    <name type="scientific">Paenibacillus piri</name>
    <dbReference type="NCBI Taxonomy" id="2547395"/>
    <lineage>
        <taxon>Bacteria</taxon>
        <taxon>Bacillati</taxon>
        <taxon>Bacillota</taxon>
        <taxon>Bacilli</taxon>
        <taxon>Bacillales</taxon>
        <taxon>Paenibacillaceae</taxon>
        <taxon>Paenibacillus</taxon>
    </lineage>
</organism>
<dbReference type="PANTHER" id="PTHR36832">
    <property type="entry name" value="SLR1174 PROTEIN-RELATED"/>
    <property type="match status" value="1"/>
</dbReference>
<sequence>MLFPVLVKKAYARNLQYRSSHAINTVASGIFGLIYVSIWKGIGDPGQAGASGYTLQNVIHYVAFNQICLWITLFITNGLGIERSVRTGQISLDLMRPVHLFYHLMAREWGQVGYQLLYKSVPIYFLYLWLLNLPVPYHAATWLWTVTALVLAAYMNICINYLIGVTALWTTESNWLFWVHFSLSTVLSGFLIPLEWLPDWLQRISRLSFYPYLQYVPTKLYLGMEPPSLLAGSAVWSLGLTVLCLAVTAAVRNKLEVQGG</sequence>
<dbReference type="RefSeq" id="WP_133230987.1">
    <property type="nucleotide sequence ID" value="NZ_SMRT01000009.1"/>
</dbReference>
<accession>A0A4R5KLU9</accession>
<feature type="transmembrane region" description="Helical" evidence="1">
    <location>
        <begin position="175"/>
        <end position="194"/>
    </location>
</feature>
<feature type="transmembrane region" description="Helical" evidence="1">
    <location>
        <begin position="229"/>
        <end position="251"/>
    </location>
</feature>